<dbReference type="GO" id="GO:0022857">
    <property type="term" value="F:transmembrane transporter activity"/>
    <property type="evidence" value="ECO:0007669"/>
    <property type="project" value="InterPro"/>
</dbReference>
<keyword evidence="4" id="KW-0472">Membrane</keyword>
<keyword evidence="7" id="KW-1185">Reference proteome</keyword>
<dbReference type="InterPro" id="IPR036259">
    <property type="entry name" value="MFS_trans_sf"/>
</dbReference>
<evidence type="ECO:0000313" key="7">
    <source>
        <dbReference type="Proteomes" id="UP000299102"/>
    </source>
</evidence>
<dbReference type="AlphaFoldDB" id="A0A4C1SMV8"/>
<accession>A0A4C1SMV8</accession>
<name>A0A4C1SMV8_EUMVA</name>
<evidence type="ECO:0000256" key="3">
    <source>
        <dbReference type="ARBA" id="ARBA00022989"/>
    </source>
</evidence>
<keyword evidence="2" id="KW-0812">Transmembrane</keyword>
<evidence type="ECO:0000256" key="4">
    <source>
        <dbReference type="ARBA" id="ARBA00023136"/>
    </source>
</evidence>
<organism evidence="6 7">
    <name type="scientific">Eumeta variegata</name>
    <name type="common">Bagworm moth</name>
    <name type="synonym">Eumeta japonica</name>
    <dbReference type="NCBI Taxonomy" id="151549"/>
    <lineage>
        <taxon>Eukaryota</taxon>
        <taxon>Metazoa</taxon>
        <taxon>Ecdysozoa</taxon>
        <taxon>Arthropoda</taxon>
        <taxon>Hexapoda</taxon>
        <taxon>Insecta</taxon>
        <taxon>Pterygota</taxon>
        <taxon>Neoptera</taxon>
        <taxon>Endopterygota</taxon>
        <taxon>Lepidoptera</taxon>
        <taxon>Glossata</taxon>
        <taxon>Ditrysia</taxon>
        <taxon>Tineoidea</taxon>
        <taxon>Psychidae</taxon>
        <taxon>Oiketicinae</taxon>
        <taxon>Eumeta</taxon>
    </lineage>
</organism>
<dbReference type="PANTHER" id="PTHR48021:SF7">
    <property type="entry name" value="RH09188P"/>
    <property type="match status" value="1"/>
</dbReference>
<evidence type="ECO:0000256" key="2">
    <source>
        <dbReference type="ARBA" id="ARBA00022692"/>
    </source>
</evidence>
<dbReference type="InterPro" id="IPR005828">
    <property type="entry name" value="MFS_sugar_transport-like"/>
</dbReference>
<feature type="region of interest" description="Disordered" evidence="5">
    <location>
        <begin position="62"/>
        <end position="133"/>
    </location>
</feature>
<feature type="compositionally biased region" description="Basic and acidic residues" evidence="5">
    <location>
        <begin position="62"/>
        <end position="72"/>
    </location>
</feature>
<dbReference type="GO" id="GO:0016020">
    <property type="term" value="C:membrane"/>
    <property type="evidence" value="ECO:0007669"/>
    <property type="project" value="UniProtKB-SubCell"/>
</dbReference>
<dbReference type="InterPro" id="IPR050549">
    <property type="entry name" value="MFS_Trehalose_Transporter"/>
</dbReference>
<keyword evidence="3" id="KW-1133">Transmembrane helix</keyword>
<comment type="caution">
    <text evidence="6">The sequence shown here is derived from an EMBL/GenBank/DDBJ whole genome shotgun (WGS) entry which is preliminary data.</text>
</comment>
<dbReference type="EMBL" id="BGZK01003661">
    <property type="protein sequence ID" value="GBP03489.1"/>
    <property type="molecule type" value="Genomic_DNA"/>
</dbReference>
<feature type="compositionally biased region" description="Polar residues" evidence="5">
    <location>
        <begin position="90"/>
        <end position="103"/>
    </location>
</feature>
<dbReference type="SUPFAM" id="SSF103473">
    <property type="entry name" value="MFS general substrate transporter"/>
    <property type="match status" value="1"/>
</dbReference>
<feature type="compositionally biased region" description="Acidic residues" evidence="5">
    <location>
        <begin position="105"/>
        <end position="124"/>
    </location>
</feature>
<dbReference type="Proteomes" id="UP000299102">
    <property type="component" value="Unassembled WGS sequence"/>
</dbReference>
<reference evidence="6 7" key="1">
    <citation type="journal article" date="2019" name="Commun. Biol.">
        <title>The bagworm genome reveals a unique fibroin gene that provides high tensile strength.</title>
        <authorList>
            <person name="Kono N."/>
            <person name="Nakamura H."/>
            <person name="Ohtoshi R."/>
            <person name="Tomita M."/>
            <person name="Numata K."/>
            <person name="Arakawa K."/>
        </authorList>
    </citation>
    <scope>NUCLEOTIDE SEQUENCE [LARGE SCALE GENOMIC DNA]</scope>
</reference>
<dbReference type="OrthoDB" id="4142200at2759"/>
<proteinExistence type="predicted"/>
<evidence type="ECO:0000256" key="5">
    <source>
        <dbReference type="SAM" id="MobiDB-lite"/>
    </source>
</evidence>
<dbReference type="Pfam" id="PF00083">
    <property type="entry name" value="Sugar_tr"/>
    <property type="match status" value="1"/>
</dbReference>
<feature type="compositionally biased region" description="Polar residues" evidence="5">
    <location>
        <begin position="73"/>
        <end position="82"/>
    </location>
</feature>
<comment type="subcellular location">
    <subcellularLocation>
        <location evidence="1">Membrane</location>
    </subcellularLocation>
</comment>
<sequence>MLVLLHWRTVAWCGNSLPALAALALFFIHESPVWLLRHNKLDKALKSLTFLRHDFRPKELNEMQRLSKEKATTKQMRTSSNYVVKEWPLSHNSNNSAERVNSTNENEDNDDDDDDDEDDDDEDLHLEKNTRYT</sequence>
<dbReference type="Gene3D" id="1.20.1250.20">
    <property type="entry name" value="MFS general substrate transporter like domains"/>
    <property type="match status" value="1"/>
</dbReference>
<evidence type="ECO:0000313" key="6">
    <source>
        <dbReference type="EMBL" id="GBP03489.1"/>
    </source>
</evidence>
<protein>
    <submittedName>
        <fullName evidence="6">Uncharacterized protein</fullName>
    </submittedName>
</protein>
<evidence type="ECO:0000256" key="1">
    <source>
        <dbReference type="ARBA" id="ARBA00004370"/>
    </source>
</evidence>
<gene>
    <name evidence="6" type="ORF">EVAR_73378_1</name>
</gene>
<dbReference type="PANTHER" id="PTHR48021">
    <property type="match status" value="1"/>
</dbReference>